<feature type="binding site" evidence="11">
    <location>
        <begin position="160"/>
        <end position="161"/>
    </location>
    <ligand>
        <name>substrate</name>
    </ligand>
</feature>
<keyword evidence="8 11" id="KW-0131">Cell cycle</keyword>
<keyword evidence="14" id="KW-1185">Reference proteome</keyword>
<feature type="site" description="Important for catalytic activity" evidence="11">
    <location>
        <position position="171"/>
    </location>
</feature>
<accession>A0A0F5VCZ9</accession>
<dbReference type="EMBL" id="JWYV01000009">
    <property type="protein sequence ID" value="KKC99661.1"/>
    <property type="molecule type" value="Genomic_DNA"/>
</dbReference>
<evidence type="ECO:0000256" key="2">
    <source>
        <dbReference type="ARBA" id="ARBA00022490"/>
    </source>
</evidence>
<evidence type="ECO:0000256" key="5">
    <source>
        <dbReference type="ARBA" id="ARBA00022960"/>
    </source>
</evidence>
<evidence type="ECO:0000259" key="12">
    <source>
        <dbReference type="Pfam" id="PF00933"/>
    </source>
</evidence>
<protein>
    <recommendedName>
        <fullName evidence="11">Beta-hexosaminidase</fullName>
        <ecNumber evidence="11">3.2.1.52</ecNumber>
    </recommendedName>
    <alternativeName>
        <fullName evidence="11">Beta-N-acetylhexosaminidase</fullName>
    </alternativeName>
    <alternativeName>
        <fullName evidence="11">N-acetyl-beta-glucosaminidase</fullName>
    </alternativeName>
</protein>
<keyword evidence="3 11" id="KW-0132">Cell division</keyword>
<feature type="binding site" evidence="11">
    <location>
        <position position="130"/>
    </location>
    <ligand>
        <name>substrate</name>
    </ligand>
</feature>
<dbReference type="GO" id="GO:0008360">
    <property type="term" value="P:regulation of cell shape"/>
    <property type="evidence" value="ECO:0007669"/>
    <property type="project" value="UniProtKB-KW"/>
</dbReference>
<dbReference type="InterPro" id="IPR017853">
    <property type="entry name" value="GH"/>
</dbReference>
<evidence type="ECO:0000256" key="6">
    <source>
        <dbReference type="ARBA" id="ARBA00022984"/>
    </source>
</evidence>
<dbReference type="OrthoDB" id="9786661at2"/>
<dbReference type="InterPro" id="IPR050226">
    <property type="entry name" value="NagZ_Beta-hexosaminidase"/>
</dbReference>
<dbReference type="InterPro" id="IPR036962">
    <property type="entry name" value="Glyco_hydro_3_N_sf"/>
</dbReference>
<dbReference type="STRING" id="265726.KY46_12160"/>
<comment type="function">
    <text evidence="11">Plays a role in peptidoglycan recycling by cleaving the terminal beta-1,4-linked N-acetylglucosamine (GlcNAc) from peptide-linked peptidoglycan fragments, giving rise to free GlcNAc, anhydro-N-acetylmuramic acid and anhydro-N-acetylmuramic acid-linked peptides.</text>
</comment>
<evidence type="ECO:0000256" key="3">
    <source>
        <dbReference type="ARBA" id="ARBA00022618"/>
    </source>
</evidence>
<proteinExistence type="inferred from homology"/>
<evidence type="ECO:0000256" key="10">
    <source>
        <dbReference type="ARBA" id="ARBA00037880"/>
    </source>
</evidence>
<dbReference type="NCBIfam" id="NF003740">
    <property type="entry name" value="PRK05337.1"/>
    <property type="match status" value="1"/>
</dbReference>
<feature type="active site" description="Proton donor/acceptor" evidence="11">
    <location>
        <position position="173"/>
    </location>
</feature>
<evidence type="ECO:0000256" key="7">
    <source>
        <dbReference type="ARBA" id="ARBA00023295"/>
    </source>
</evidence>
<reference evidence="13 14" key="1">
    <citation type="submission" date="2014-12" db="EMBL/GenBank/DDBJ databases">
        <title>Mercury Reductase activity and rhizosphere competence traits in the genome of root associated Photobacterium halotolerans MELD1.</title>
        <authorList>
            <person name="Mathew D.C."/>
            <person name="Huang C.-C."/>
        </authorList>
    </citation>
    <scope>NUCLEOTIDE SEQUENCE [LARGE SCALE GENOMIC DNA]</scope>
    <source>
        <strain evidence="13 14">MELD1</strain>
    </source>
</reference>
<dbReference type="RefSeq" id="WP_046220900.1">
    <property type="nucleotide sequence ID" value="NZ_JWYV01000009.1"/>
</dbReference>
<name>A0A0F5VCZ9_9GAMM</name>
<dbReference type="Proteomes" id="UP000033633">
    <property type="component" value="Unassembled WGS sequence"/>
</dbReference>
<dbReference type="GO" id="GO:0005737">
    <property type="term" value="C:cytoplasm"/>
    <property type="evidence" value="ECO:0007669"/>
    <property type="project" value="UniProtKB-SubCell"/>
</dbReference>
<dbReference type="InterPro" id="IPR022956">
    <property type="entry name" value="Beta_hexosaminidase_bac"/>
</dbReference>
<feature type="domain" description="Glycoside hydrolase family 3 N-terminal" evidence="12">
    <location>
        <begin position="10"/>
        <end position="287"/>
    </location>
</feature>
<dbReference type="InterPro" id="IPR001764">
    <property type="entry name" value="Glyco_hydro_3_N"/>
</dbReference>
<gene>
    <name evidence="11" type="primary">nagZ</name>
    <name evidence="13" type="ORF">KY46_12160</name>
</gene>
<keyword evidence="2 11" id="KW-0963">Cytoplasm</keyword>
<evidence type="ECO:0000313" key="14">
    <source>
        <dbReference type="Proteomes" id="UP000033633"/>
    </source>
</evidence>
<evidence type="ECO:0000256" key="9">
    <source>
        <dbReference type="ARBA" id="ARBA00023316"/>
    </source>
</evidence>
<comment type="catalytic activity">
    <reaction evidence="1 11">
        <text>Hydrolysis of terminal non-reducing N-acetyl-D-hexosamine residues in N-acetyl-beta-D-hexosaminides.</text>
        <dbReference type="EC" id="3.2.1.52"/>
    </reaction>
</comment>
<comment type="similarity">
    <text evidence="11">Belongs to the glycosyl hydrolase 3 family. NagZ subfamily.</text>
</comment>
<organism evidence="13 14">
    <name type="scientific">Photobacterium halotolerans</name>
    <dbReference type="NCBI Taxonomy" id="265726"/>
    <lineage>
        <taxon>Bacteria</taxon>
        <taxon>Pseudomonadati</taxon>
        <taxon>Pseudomonadota</taxon>
        <taxon>Gammaproteobacteria</taxon>
        <taxon>Vibrionales</taxon>
        <taxon>Vibrionaceae</taxon>
        <taxon>Photobacterium</taxon>
    </lineage>
</organism>
<dbReference type="GO" id="GO:0009254">
    <property type="term" value="P:peptidoglycan turnover"/>
    <property type="evidence" value="ECO:0007669"/>
    <property type="project" value="UniProtKB-UniRule"/>
</dbReference>
<evidence type="ECO:0000256" key="1">
    <source>
        <dbReference type="ARBA" id="ARBA00001231"/>
    </source>
</evidence>
<keyword evidence="6 11" id="KW-0573">Peptidoglycan synthesis</keyword>
<evidence type="ECO:0000256" key="8">
    <source>
        <dbReference type="ARBA" id="ARBA00023306"/>
    </source>
</evidence>
<dbReference type="EC" id="3.2.1.52" evidence="11"/>
<dbReference type="Gene3D" id="3.20.20.300">
    <property type="entry name" value="Glycoside hydrolase, family 3, N-terminal domain"/>
    <property type="match status" value="1"/>
</dbReference>
<keyword evidence="9 11" id="KW-0961">Cell wall biogenesis/degradation</keyword>
<dbReference type="GO" id="GO:0005975">
    <property type="term" value="P:carbohydrate metabolic process"/>
    <property type="evidence" value="ECO:0007669"/>
    <property type="project" value="InterPro"/>
</dbReference>
<dbReference type="PATRIC" id="fig|265726.11.peg.4609"/>
<evidence type="ECO:0000313" key="13">
    <source>
        <dbReference type="EMBL" id="KKC99661.1"/>
    </source>
</evidence>
<dbReference type="GO" id="GO:0004563">
    <property type="term" value="F:beta-N-acetylhexosaminidase activity"/>
    <property type="evidence" value="ECO:0007669"/>
    <property type="project" value="UniProtKB-UniRule"/>
</dbReference>
<feature type="active site" description="Nucleophile" evidence="11">
    <location>
        <position position="243"/>
    </location>
</feature>
<dbReference type="HAMAP" id="MF_00364">
    <property type="entry name" value="NagZ"/>
    <property type="match status" value="1"/>
</dbReference>
<comment type="pathway">
    <text evidence="10 11">Cell wall biogenesis; peptidoglycan recycling.</text>
</comment>
<dbReference type="GO" id="GO:0009252">
    <property type="term" value="P:peptidoglycan biosynthetic process"/>
    <property type="evidence" value="ECO:0007669"/>
    <property type="project" value="UniProtKB-KW"/>
</dbReference>
<feature type="binding site" evidence="11">
    <location>
        <position position="62"/>
    </location>
    <ligand>
        <name>substrate</name>
    </ligand>
</feature>
<dbReference type="PANTHER" id="PTHR30480:SF13">
    <property type="entry name" value="BETA-HEXOSAMINIDASE"/>
    <property type="match status" value="1"/>
</dbReference>
<dbReference type="SUPFAM" id="SSF51445">
    <property type="entry name" value="(Trans)glycosidases"/>
    <property type="match status" value="1"/>
</dbReference>
<dbReference type="GO" id="GO:0071555">
    <property type="term" value="P:cell wall organization"/>
    <property type="evidence" value="ECO:0007669"/>
    <property type="project" value="UniProtKB-KW"/>
</dbReference>
<feature type="binding site" evidence="11">
    <location>
        <position position="70"/>
    </location>
    <ligand>
        <name>substrate</name>
    </ligand>
</feature>
<comment type="caution">
    <text evidence="13">The sequence shown here is derived from an EMBL/GenBank/DDBJ whole genome shotgun (WGS) entry which is preliminary data.</text>
</comment>
<evidence type="ECO:0000256" key="11">
    <source>
        <dbReference type="HAMAP-Rule" id="MF_00364"/>
    </source>
</evidence>
<dbReference type="PROSITE" id="PS00775">
    <property type="entry name" value="GLYCOSYL_HYDROL_F3"/>
    <property type="match status" value="1"/>
</dbReference>
<keyword evidence="7 11" id="KW-0326">Glycosidase</keyword>
<dbReference type="PANTHER" id="PTHR30480">
    <property type="entry name" value="BETA-HEXOSAMINIDASE-RELATED"/>
    <property type="match status" value="1"/>
</dbReference>
<dbReference type="UniPathway" id="UPA00544"/>
<sequence length="334" mass="37093">MGPLMLDVSGFELDAEEREILQHPTVGGVIFFARNYHDREQLFALTQAIRQAAKRPLIIAVDQEGGRVQRFRDGFTLLPPARAFATADNGLNLARQGGWLMAAELLAMDIDLSLAPVLDIGFDCKAIGDRAFSDQPEEIIQYASEFIRGMKEAGMAATGKHFPGHGGVIADSHHETPVDERNTITDRDMSVFKALVEKQLLDAMMPAHVIYPAYDDKPASGSDYWLKNVLRQQLNFNGVVFSDDLNMKGADVLGSYGDRAVASLQAGCDMVMLCNNRSGAIEALEALPQTQTPVLNTLLKKPFAKYAEMIRTAEWKQRSEAIRRLQQTWQEKTH</sequence>
<evidence type="ECO:0000256" key="4">
    <source>
        <dbReference type="ARBA" id="ARBA00022801"/>
    </source>
</evidence>
<dbReference type="FunFam" id="3.20.20.300:FF:000001">
    <property type="entry name" value="Beta-hexosaminidase"/>
    <property type="match status" value="1"/>
</dbReference>
<dbReference type="AlphaFoldDB" id="A0A0F5VCZ9"/>
<dbReference type="InterPro" id="IPR019800">
    <property type="entry name" value="Glyco_hydro_3_AS"/>
</dbReference>
<keyword evidence="4 11" id="KW-0378">Hydrolase</keyword>
<dbReference type="Pfam" id="PF00933">
    <property type="entry name" value="Glyco_hydro_3"/>
    <property type="match status" value="1"/>
</dbReference>
<keyword evidence="5 11" id="KW-0133">Cell shape</keyword>
<dbReference type="GO" id="GO:0051301">
    <property type="term" value="P:cell division"/>
    <property type="evidence" value="ECO:0007669"/>
    <property type="project" value="UniProtKB-KW"/>
</dbReference>
<comment type="subcellular location">
    <subcellularLocation>
        <location evidence="11">Cytoplasm</location>
    </subcellularLocation>
</comment>